<comment type="caution">
    <text evidence="1">The sequence shown here is derived from an EMBL/GenBank/DDBJ whole genome shotgun (WGS) entry which is preliminary data.</text>
</comment>
<proteinExistence type="predicted"/>
<dbReference type="Proteomes" id="UP001314263">
    <property type="component" value="Unassembled WGS sequence"/>
</dbReference>
<sequence length="99" mass="10686">MSPRLAASSSSPSLHYLKMYVKGPAVCAKRLATEALARGSSDSISVTVVFAFLQPVPTMERIYADRRQKYYFSIICCASDVSANKAQHEGVPGGAEKSQ</sequence>
<dbReference type="AlphaFoldDB" id="A0AAV1I639"/>
<accession>A0AAV1I639</accession>
<organism evidence="1 2">
    <name type="scientific">Coccomyxa viridis</name>
    <dbReference type="NCBI Taxonomy" id="1274662"/>
    <lineage>
        <taxon>Eukaryota</taxon>
        <taxon>Viridiplantae</taxon>
        <taxon>Chlorophyta</taxon>
        <taxon>core chlorophytes</taxon>
        <taxon>Trebouxiophyceae</taxon>
        <taxon>Trebouxiophyceae incertae sedis</taxon>
        <taxon>Coccomyxaceae</taxon>
        <taxon>Coccomyxa</taxon>
    </lineage>
</organism>
<gene>
    <name evidence="1" type="ORF">CVIRNUC_005515</name>
</gene>
<reference evidence="1 2" key="1">
    <citation type="submission" date="2023-10" db="EMBL/GenBank/DDBJ databases">
        <authorList>
            <person name="Maclean D."/>
            <person name="Macfadyen A."/>
        </authorList>
    </citation>
    <scope>NUCLEOTIDE SEQUENCE [LARGE SCALE GENOMIC DNA]</scope>
</reference>
<keyword evidence="2" id="KW-1185">Reference proteome</keyword>
<evidence type="ECO:0000313" key="1">
    <source>
        <dbReference type="EMBL" id="CAK0781954.1"/>
    </source>
</evidence>
<name>A0AAV1I639_9CHLO</name>
<evidence type="ECO:0000313" key="2">
    <source>
        <dbReference type="Proteomes" id="UP001314263"/>
    </source>
</evidence>
<protein>
    <submittedName>
        <fullName evidence="1">Uncharacterized protein</fullName>
    </submittedName>
</protein>
<dbReference type="EMBL" id="CAUYUE010000006">
    <property type="protein sequence ID" value="CAK0781954.1"/>
    <property type="molecule type" value="Genomic_DNA"/>
</dbReference>